<comment type="similarity">
    <text evidence="2">Belongs to the cation transport ATPase (P-type) (TC 3.A.3) family. Type IIA subfamily.</text>
</comment>
<keyword evidence="7" id="KW-0067">ATP-binding</keyword>
<feature type="transmembrane region" description="Helical" evidence="12">
    <location>
        <begin position="679"/>
        <end position="700"/>
    </location>
</feature>
<dbReference type="Gene3D" id="3.40.50.1000">
    <property type="entry name" value="HAD superfamily/HAD-like"/>
    <property type="match status" value="1"/>
</dbReference>
<evidence type="ECO:0000256" key="9">
    <source>
        <dbReference type="ARBA" id="ARBA00022967"/>
    </source>
</evidence>
<organism evidence="14 15">
    <name type="scientific">Candidatus Kerfeldbacteria bacterium RIFCSPHIGHO2_02_FULL_42_14</name>
    <dbReference type="NCBI Taxonomy" id="1798540"/>
    <lineage>
        <taxon>Bacteria</taxon>
        <taxon>Candidatus Kerfeldiibacteriota</taxon>
    </lineage>
</organism>
<dbReference type="InterPro" id="IPR008250">
    <property type="entry name" value="ATPase_P-typ_transduc_dom_A_sf"/>
</dbReference>
<dbReference type="Pfam" id="PF13246">
    <property type="entry name" value="Cation_ATPase"/>
    <property type="match status" value="1"/>
</dbReference>
<dbReference type="SUPFAM" id="SSF56784">
    <property type="entry name" value="HAD-like"/>
    <property type="match status" value="1"/>
</dbReference>
<dbReference type="SUPFAM" id="SSF81665">
    <property type="entry name" value="Calcium ATPase, transmembrane domain M"/>
    <property type="match status" value="1"/>
</dbReference>
<dbReference type="PANTHER" id="PTHR43294">
    <property type="entry name" value="SODIUM/POTASSIUM-TRANSPORTING ATPASE SUBUNIT ALPHA"/>
    <property type="match status" value="1"/>
</dbReference>
<evidence type="ECO:0000256" key="3">
    <source>
        <dbReference type="ARBA" id="ARBA00022475"/>
    </source>
</evidence>
<dbReference type="InterPro" id="IPR001757">
    <property type="entry name" value="P_typ_ATPase"/>
</dbReference>
<dbReference type="InterPro" id="IPR044492">
    <property type="entry name" value="P_typ_ATPase_HD_dom"/>
</dbReference>
<dbReference type="Pfam" id="PF00690">
    <property type="entry name" value="Cation_ATPase_N"/>
    <property type="match status" value="1"/>
</dbReference>
<dbReference type="FunFam" id="2.70.150.10:FF:000160">
    <property type="entry name" value="Sarcoplasmic/endoplasmic reticulum calcium ATPase 1"/>
    <property type="match status" value="1"/>
</dbReference>
<keyword evidence="4" id="KW-0597">Phosphoprotein</keyword>
<evidence type="ECO:0000256" key="10">
    <source>
        <dbReference type="ARBA" id="ARBA00022989"/>
    </source>
</evidence>
<dbReference type="Pfam" id="PF08282">
    <property type="entry name" value="Hydrolase_3"/>
    <property type="match status" value="1"/>
</dbReference>
<dbReference type="STRING" id="1798540.A3B74_02370"/>
<dbReference type="Gene3D" id="2.70.150.10">
    <property type="entry name" value="Calcium-transporting ATPase, cytoplasmic transduction domain A"/>
    <property type="match status" value="1"/>
</dbReference>
<dbReference type="NCBIfam" id="TIGR01494">
    <property type="entry name" value="ATPase_P-type"/>
    <property type="match status" value="2"/>
</dbReference>
<feature type="transmembrane region" description="Helical" evidence="12">
    <location>
        <begin position="753"/>
        <end position="775"/>
    </location>
</feature>
<protein>
    <recommendedName>
        <fullName evidence="13">Cation-transporting P-type ATPase N-terminal domain-containing protein</fullName>
    </recommendedName>
</protein>
<evidence type="ECO:0000256" key="6">
    <source>
        <dbReference type="ARBA" id="ARBA00022741"/>
    </source>
</evidence>
<dbReference type="InterPro" id="IPR018303">
    <property type="entry name" value="ATPase_P-typ_P_site"/>
</dbReference>
<dbReference type="SUPFAM" id="SSF81660">
    <property type="entry name" value="Metal cation-transporting ATPase, ATP-binding domain N"/>
    <property type="match status" value="1"/>
</dbReference>
<dbReference type="Gene3D" id="3.40.1110.10">
    <property type="entry name" value="Calcium-transporting ATPase, cytoplasmic domain N"/>
    <property type="match status" value="1"/>
</dbReference>
<evidence type="ECO:0000256" key="11">
    <source>
        <dbReference type="ARBA" id="ARBA00023136"/>
    </source>
</evidence>
<feature type="transmembrane region" description="Helical" evidence="12">
    <location>
        <begin position="264"/>
        <end position="289"/>
    </location>
</feature>
<feature type="domain" description="Cation-transporting P-type ATPase N-terminal" evidence="13">
    <location>
        <begin position="1"/>
        <end position="70"/>
    </location>
</feature>
<evidence type="ECO:0000256" key="7">
    <source>
        <dbReference type="ARBA" id="ARBA00022840"/>
    </source>
</evidence>
<evidence type="ECO:0000313" key="14">
    <source>
        <dbReference type="EMBL" id="OGY79692.1"/>
    </source>
</evidence>
<feature type="transmembrane region" description="Helical" evidence="12">
    <location>
        <begin position="820"/>
        <end position="840"/>
    </location>
</feature>
<feature type="transmembrane region" description="Helical" evidence="12">
    <location>
        <begin position="855"/>
        <end position="876"/>
    </location>
</feature>
<feature type="transmembrane region" description="Helical" evidence="12">
    <location>
        <begin position="781"/>
        <end position="800"/>
    </location>
</feature>
<dbReference type="InterPro" id="IPR023299">
    <property type="entry name" value="ATPase_P-typ_cyto_dom_N"/>
</dbReference>
<comment type="caution">
    <text evidence="14">The sequence shown here is derived from an EMBL/GenBank/DDBJ whole genome shotgun (WGS) entry which is preliminary data.</text>
</comment>
<dbReference type="InterPro" id="IPR059000">
    <property type="entry name" value="ATPase_P-type_domA"/>
</dbReference>
<dbReference type="EMBL" id="MHKB01000008">
    <property type="protein sequence ID" value="OGY79692.1"/>
    <property type="molecule type" value="Genomic_DNA"/>
</dbReference>
<proteinExistence type="inferred from homology"/>
<dbReference type="SFLD" id="SFLDF00027">
    <property type="entry name" value="p-type_atpase"/>
    <property type="match status" value="1"/>
</dbReference>
<keyword evidence="10 12" id="KW-1133">Transmembrane helix</keyword>
<evidence type="ECO:0000259" key="13">
    <source>
        <dbReference type="SMART" id="SM00831"/>
    </source>
</evidence>
<reference evidence="14 15" key="1">
    <citation type="journal article" date="2016" name="Nat. Commun.">
        <title>Thousands of microbial genomes shed light on interconnected biogeochemical processes in an aquifer system.</title>
        <authorList>
            <person name="Anantharaman K."/>
            <person name="Brown C.T."/>
            <person name="Hug L.A."/>
            <person name="Sharon I."/>
            <person name="Castelle C.J."/>
            <person name="Probst A.J."/>
            <person name="Thomas B.C."/>
            <person name="Singh A."/>
            <person name="Wilkins M.J."/>
            <person name="Karaoz U."/>
            <person name="Brodie E.L."/>
            <person name="Williams K.H."/>
            <person name="Hubbard S.S."/>
            <person name="Banfield J.F."/>
        </authorList>
    </citation>
    <scope>NUCLEOTIDE SEQUENCE [LARGE SCALE GENOMIC DNA]</scope>
</reference>
<dbReference type="PROSITE" id="PS00154">
    <property type="entry name" value="ATPASE_E1_E2"/>
    <property type="match status" value="1"/>
</dbReference>
<keyword evidence="3" id="KW-1003">Cell membrane</keyword>
<dbReference type="SFLD" id="SFLDG00002">
    <property type="entry name" value="C1.7:_P-type_atpase_like"/>
    <property type="match status" value="1"/>
</dbReference>
<dbReference type="InterPro" id="IPR050510">
    <property type="entry name" value="Cation_transp_ATPase_P-type"/>
</dbReference>
<dbReference type="InterPro" id="IPR004014">
    <property type="entry name" value="ATPase_P-typ_cation-transptr_N"/>
</dbReference>
<dbReference type="InterPro" id="IPR023214">
    <property type="entry name" value="HAD_sf"/>
</dbReference>
<keyword evidence="11 12" id="KW-0472">Membrane</keyword>
<dbReference type="PANTHER" id="PTHR43294:SF21">
    <property type="entry name" value="CATION TRANSPORTING ATPASE"/>
    <property type="match status" value="1"/>
</dbReference>
<dbReference type="Gene3D" id="1.20.1110.10">
    <property type="entry name" value="Calcium-transporting ATPase, transmembrane domain"/>
    <property type="match status" value="1"/>
</dbReference>
<dbReference type="GO" id="GO:0016887">
    <property type="term" value="F:ATP hydrolysis activity"/>
    <property type="evidence" value="ECO:0007669"/>
    <property type="project" value="InterPro"/>
</dbReference>
<comment type="subcellular location">
    <subcellularLocation>
        <location evidence="1">Cell membrane</location>
        <topology evidence="1">Multi-pass membrane protein</topology>
    </subcellularLocation>
</comment>
<evidence type="ECO:0000256" key="1">
    <source>
        <dbReference type="ARBA" id="ARBA00004651"/>
    </source>
</evidence>
<feature type="transmembrane region" description="Helical" evidence="12">
    <location>
        <begin position="706"/>
        <end position="726"/>
    </location>
</feature>
<evidence type="ECO:0000256" key="2">
    <source>
        <dbReference type="ARBA" id="ARBA00005675"/>
    </source>
</evidence>
<evidence type="ECO:0000256" key="5">
    <source>
        <dbReference type="ARBA" id="ARBA00022692"/>
    </source>
</evidence>
<dbReference type="SMART" id="SM00831">
    <property type="entry name" value="Cation_ATPase_N"/>
    <property type="match status" value="1"/>
</dbReference>
<dbReference type="SFLD" id="SFLDS00003">
    <property type="entry name" value="Haloacid_Dehalogenase"/>
    <property type="match status" value="1"/>
</dbReference>
<keyword evidence="9" id="KW-1278">Translocase</keyword>
<feature type="transmembrane region" description="Helical" evidence="12">
    <location>
        <begin position="238"/>
        <end position="258"/>
    </location>
</feature>
<dbReference type="Pfam" id="PF00122">
    <property type="entry name" value="E1-E2_ATPase"/>
    <property type="match status" value="1"/>
</dbReference>
<dbReference type="SUPFAM" id="SSF81653">
    <property type="entry name" value="Calcium ATPase, transduction domain A"/>
    <property type="match status" value="1"/>
</dbReference>
<dbReference type="InterPro" id="IPR023298">
    <property type="entry name" value="ATPase_P-typ_TM_dom_sf"/>
</dbReference>
<evidence type="ECO:0000313" key="15">
    <source>
        <dbReference type="Proteomes" id="UP000177165"/>
    </source>
</evidence>
<keyword evidence="5 12" id="KW-0812">Transmembrane</keyword>
<keyword evidence="6" id="KW-0547">Nucleotide-binding</keyword>
<evidence type="ECO:0000256" key="8">
    <source>
        <dbReference type="ARBA" id="ARBA00022842"/>
    </source>
</evidence>
<keyword evidence="8" id="KW-0460">Magnesium</keyword>
<name>A0A1G2AS06_9BACT</name>
<feature type="transmembrane region" description="Helical" evidence="12">
    <location>
        <begin position="74"/>
        <end position="90"/>
    </location>
</feature>
<dbReference type="Pfam" id="PF00689">
    <property type="entry name" value="Cation_ATPase_C"/>
    <property type="match status" value="1"/>
</dbReference>
<dbReference type="GO" id="GO:0005524">
    <property type="term" value="F:ATP binding"/>
    <property type="evidence" value="ECO:0007669"/>
    <property type="project" value="UniProtKB-KW"/>
</dbReference>
<accession>A0A1G2AS06</accession>
<evidence type="ECO:0000256" key="12">
    <source>
        <dbReference type="SAM" id="Phobius"/>
    </source>
</evidence>
<dbReference type="PRINTS" id="PR00120">
    <property type="entry name" value="HATPASE"/>
</dbReference>
<dbReference type="PRINTS" id="PR00119">
    <property type="entry name" value="CATATPASE"/>
</dbReference>
<dbReference type="GO" id="GO:0005886">
    <property type="term" value="C:plasma membrane"/>
    <property type="evidence" value="ECO:0007669"/>
    <property type="project" value="UniProtKB-SubCell"/>
</dbReference>
<sequence length="880" mass="97473">MNIKEVLKILRTNEQGLSEQEVAQRKTQYGLNTLPEPKTPSWVIFFARQFRSPLIYVLLAAAIISFVIGEYIDMYVIFAAVFINVILGFIQEGRAQRALEKLRTVISTEAKVMRFGKEKIIPSRYLVPGDVVFCDAGEKVPADIRLFSIFDLEVNEAALTGESTPVTKDTEKKAAGTMLAERNNMIFTGTVITKGSCRGIVTATGVATEMGQIATLLKETKEDLTPLQKKLSVLSRRLAIIIVVIGAGITLIGIAKGIAFFEIFIVAIALAVAAIPEGLIVAVTVVLAIGMQRILRYQGLVRKLLAAETLGSTTVICTDKTGTLTEGKMQVVKVITWDQNFDVEKTDISSIWSKQEAMEDYRRTLTVGVVSNNAVIANPDDDIKDWNLIGNLTDRALLLAGIQLGLDAETLKKQFPRIAEIPFDSALKFMATLHRNDKKGNILFVKGAPEKILDRVHAIYSTKHVRACDASARRKLQRKFQELSKKGLRILAFAYKEVGTQETNIKVLMQRNDFIFLSFVAIKDPLRPQARDTILQCRKAGITSVMITGDHRFTAQAIARELNIPAEEENILEGTDLLQLSDAALRQKVKKISVYARVTPQDKLRIIQAWQAHHAVVAMTGDGINDSPALKAADIGVALGSGTEVAKEAADLVILDDDFQTIVVAVEEGRGIYDNIKKIVLYLLSDSFSEIILVTGSILIGSPLPLLASQILWINLVTDGFPNLALTLEPKEKKIMEEKPVSRKEPIPNRESVSLIALISAVTGIGNLLLFLLLWKSTKDITLARSVIFASLGVDSLLYVFSIRSLRQSIFKQKLWSNPYLLLAIMSGFILQICALYIPFFQRFLETVALGFREWGIVILLSATLIVIIECFKWLFRRIA</sequence>
<dbReference type="InterPro" id="IPR036412">
    <property type="entry name" value="HAD-like_sf"/>
</dbReference>
<feature type="transmembrane region" description="Helical" evidence="12">
    <location>
        <begin position="50"/>
        <end position="68"/>
    </location>
</feature>
<dbReference type="InterPro" id="IPR006068">
    <property type="entry name" value="ATPase_P-typ_cation-transptr_C"/>
</dbReference>
<evidence type="ECO:0000256" key="4">
    <source>
        <dbReference type="ARBA" id="ARBA00022553"/>
    </source>
</evidence>
<dbReference type="AlphaFoldDB" id="A0A1G2AS06"/>
<dbReference type="Proteomes" id="UP000177165">
    <property type="component" value="Unassembled WGS sequence"/>
</dbReference>
<gene>
    <name evidence="14" type="ORF">A3B74_02370</name>
</gene>